<evidence type="ECO:0000313" key="1">
    <source>
        <dbReference type="EMBL" id="BET02774.1"/>
    </source>
</evidence>
<accession>A0ABN7BES6</accession>
<name>A0ABN7BES6_9HEMI</name>
<dbReference type="EMBL" id="AP028922">
    <property type="protein sequence ID" value="BET02774.1"/>
    <property type="molecule type" value="Genomic_DNA"/>
</dbReference>
<proteinExistence type="predicted"/>
<reference evidence="1 2" key="1">
    <citation type="submission" date="2023-09" db="EMBL/GenBank/DDBJ databases">
        <title>Nesidiocoris tenuis whole genome shotgun sequence.</title>
        <authorList>
            <person name="Shibata T."/>
            <person name="Shimoda M."/>
            <person name="Kobayashi T."/>
            <person name="Uehara T."/>
        </authorList>
    </citation>
    <scope>NUCLEOTIDE SEQUENCE [LARGE SCALE GENOMIC DNA]</scope>
    <source>
        <strain evidence="1 2">Japan</strain>
    </source>
</reference>
<dbReference type="Proteomes" id="UP001307889">
    <property type="component" value="Chromosome 14"/>
</dbReference>
<gene>
    <name evidence="1" type="ORF">NTJ_15591</name>
</gene>
<protein>
    <submittedName>
        <fullName evidence="1">Uncharacterized protein</fullName>
    </submittedName>
</protein>
<evidence type="ECO:0000313" key="2">
    <source>
        <dbReference type="Proteomes" id="UP001307889"/>
    </source>
</evidence>
<sequence length="87" mass="9751">MDSIGDEVVPVKPKEDHDNTAKCLPDPLLVAKDIRDQLKCVKFGTPLKLKISSCMKEAEELLRCATVRNNFLFDIFSAGGRARPRHL</sequence>
<organism evidence="1 2">
    <name type="scientific">Nesidiocoris tenuis</name>
    <dbReference type="NCBI Taxonomy" id="355587"/>
    <lineage>
        <taxon>Eukaryota</taxon>
        <taxon>Metazoa</taxon>
        <taxon>Ecdysozoa</taxon>
        <taxon>Arthropoda</taxon>
        <taxon>Hexapoda</taxon>
        <taxon>Insecta</taxon>
        <taxon>Pterygota</taxon>
        <taxon>Neoptera</taxon>
        <taxon>Paraneoptera</taxon>
        <taxon>Hemiptera</taxon>
        <taxon>Heteroptera</taxon>
        <taxon>Panheteroptera</taxon>
        <taxon>Cimicomorpha</taxon>
        <taxon>Miridae</taxon>
        <taxon>Dicyphina</taxon>
        <taxon>Nesidiocoris</taxon>
    </lineage>
</organism>
<keyword evidence="2" id="KW-1185">Reference proteome</keyword>